<sequence length="101" mass="11592">MDHKLSSTCSIAADSPDHCSRKVPDEELLTTQFRRSLTELDKVFNRYLQGKPAPRDAPIIDPFIFGSGVFVQRCQHREVLLAEPSKRETDHEAHLLHPFYC</sequence>
<proteinExistence type="predicted"/>
<evidence type="ECO:0000313" key="1">
    <source>
        <dbReference type="EMBL" id="KAL3316796.1"/>
    </source>
</evidence>
<accession>A0ABD2QDH9</accession>
<keyword evidence="2" id="KW-1185">Reference proteome</keyword>
<comment type="caution">
    <text evidence="1">The sequence shown here is derived from an EMBL/GenBank/DDBJ whole genome shotgun (WGS) entry which is preliminary data.</text>
</comment>
<dbReference type="Proteomes" id="UP001626550">
    <property type="component" value="Unassembled WGS sequence"/>
</dbReference>
<dbReference type="EMBL" id="JBJKFK010000480">
    <property type="protein sequence ID" value="KAL3316796.1"/>
    <property type="molecule type" value="Genomic_DNA"/>
</dbReference>
<protein>
    <submittedName>
        <fullName evidence="1">Uncharacterized protein</fullName>
    </submittedName>
</protein>
<dbReference type="AlphaFoldDB" id="A0ABD2QDH9"/>
<organism evidence="1 2">
    <name type="scientific">Cichlidogyrus casuarinus</name>
    <dbReference type="NCBI Taxonomy" id="1844966"/>
    <lineage>
        <taxon>Eukaryota</taxon>
        <taxon>Metazoa</taxon>
        <taxon>Spiralia</taxon>
        <taxon>Lophotrochozoa</taxon>
        <taxon>Platyhelminthes</taxon>
        <taxon>Monogenea</taxon>
        <taxon>Monopisthocotylea</taxon>
        <taxon>Dactylogyridea</taxon>
        <taxon>Ancyrocephalidae</taxon>
        <taxon>Cichlidogyrus</taxon>
    </lineage>
</organism>
<reference evidence="1 2" key="1">
    <citation type="submission" date="2024-11" db="EMBL/GenBank/DDBJ databases">
        <title>Adaptive evolution of stress response genes in parasites aligns with host niche diversity.</title>
        <authorList>
            <person name="Hahn C."/>
            <person name="Resl P."/>
        </authorList>
    </citation>
    <scope>NUCLEOTIDE SEQUENCE [LARGE SCALE GENOMIC DNA]</scope>
    <source>
        <strain evidence="1">EGGRZ-B1_66</strain>
        <tissue evidence="1">Body</tissue>
    </source>
</reference>
<evidence type="ECO:0000313" key="2">
    <source>
        <dbReference type="Proteomes" id="UP001626550"/>
    </source>
</evidence>
<gene>
    <name evidence="1" type="ORF">Ciccas_004550</name>
</gene>
<name>A0ABD2QDH9_9PLAT</name>